<evidence type="ECO:0000313" key="2">
    <source>
        <dbReference type="EMBL" id="KFN45516.1"/>
    </source>
</evidence>
<evidence type="ECO:0000313" key="3">
    <source>
        <dbReference type="Proteomes" id="UP000029392"/>
    </source>
</evidence>
<feature type="signal peptide" evidence="1">
    <location>
        <begin position="1"/>
        <end position="22"/>
    </location>
</feature>
<evidence type="ECO:0000256" key="1">
    <source>
        <dbReference type="SAM" id="SignalP"/>
    </source>
</evidence>
<dbReference type="PATRIC" id="fig|1384054.3.peg.2084"/>
<dbReference type="AlphaFoldDB" id="A0A091B1H2"/>
<keyword evidence="1" id="KW-0732">Signal</keyword>
<name>A0A091B1H2_9GAMM</name>
<evidence type="ECO:0008006" key="4">
    <source>
        <dbReference type="Google" id="ProtNLM"/>
    </source>
</evidence>
<dbReference type="Proteomes" id="UP000029392">
    <property type="component" value="Unassembled WGS sequence"/>
</dbReference>
<organism evidence="2 3">
    <name type="scientific">Arenimonas malthae CC-JY-1</name>
    <dbReference type="NCBI Taxonomy" id="1384054"/>
    <lineage>
        <taxon>Bacteria</taxon>
        <taxon>Pseudomonadati</taxon>
        <taxon>Pseudomonadota</taxon>
        <taxon>Gammaproteobacteria</taxon>
        <taxon>Lysobacterales</taxon>
        <taxon>Lysobacteraceae</taxon>
        <taxon>Arenimonas</taxon>
    </lineage>
</organism>
<dbReference type="eggNOG" id="ENOG50330GY">
    <property type="taxonomic scope" value="Bacteria"/>
</dbReference>
<feature type="chain" id="PRO_5001871130" description="MucB/RseB N-terminal domain-containing protein" evidence="1">
    <location>
        <begin position="23"/>
        <end position="260"/>
    </location>
</feature>
<dbReference type="EMBL" id="AVCH01000181">
    <property type="protein sequence ID" value="KFN45516.1"/>
    <property type="molecule type" value="Genomic_DNA"/>
</dbReference>
<comment type="caution">
    <text evidence="2">The sequence shown here is derived from an EMBL/GenBank/DDBJ whole genome shotgun (WGS) entry which is preliminary data.</text>
</comment>
<proteinExistence type="predicted"/>
<accession>A0A091B1H2</accession>
<dbReference type="STRING" id="1384054.N790_09875"/>
<sequence length="260" mass="28815">MVKPAAAAGLLLALLASPAARAGLSFEEGVARDPDDNQLLYREQHLVRREGERTLQRLVLYRCPDGTAFARKRVDYRDSALAPEFSFEDARLGYREGLRREEGAGEVWVRPAPGEAERSASLATAGLVADAGFDEFIRRQWQPLLAGQAVPLEFAVPSRLESLGFQVRRLGPQALDGEPAEVFRLRLGGWLGWLAPHIDVAYGRESRRLLRFEGLSNLREDDGQRQLVARIDFPGAATPAPEGRWAAFEREPLSGCRVRG</sequence>
<gene>
    <name evidence="2" type="ORF">N790_09875</name>
</gene>
<protein>
    <recommendedName>
        <fullName evidence="4">MucB/RseB N-terminal domain-containing protein</fullName>
    </recommendedName>
</protein>
<reference evidence="2 3" key="1">
    <citation type="submission" date="2013-09" db="EMBL/GenBank/DDBJ databases">
        <title>Genome sequencing of Arenimonas malthae.</title>
        <authorList>
            <person name="Chen F."/>
            <person name="Wang G."/>
        </authorList>
    </citation>
    <scope>NUCLEOTIDE SEQUENCE [LARGE SCALE GENOMIC DNA]</scope>
    <source>
        <strain evidence="2 3">CC-JY-1</strain>
    </source>
</reference>
<keyword evidence="3" id="KW-1185">Reference proteome</keyword>